<keyword evidence="7" id="KW-0472">Membrane</keyword>
<feature type="transmembrane region" description="Helical" evidence="7">
    <location>
        <begin position="51"/>
        <end position="68"/>
    </location>
</feature>
<dbReference type="Proteomes" id="UP000261031">
    <property type="component" value="Unassembled WGS sequence"/>
</dbReference>
<evidence type="ECO:0000256" key="1">
    <source>
        <dbReference type="ARBA" id="ARBA00022801"/>
    </source>
</evidence>
<evidence type="ECO:0000256" key="7">
    <source>
        <dbReference type="SAM" id="Phobius"/>
    </source>
</evidence>
<dbReference type="AlphaFoldDB" id="A0A395ZKB3"/>
<comment type="caution">
    <text evidence="8">The sequence shown here is derived from an EMBL/GenBank/DDBJ whole genome shotgun (WGS) entry which is preliminary data.</text>
</comment>
<feature type="region of interest" description="Disordered" evidence="6">
    <location>
        <begin position="795"/>
        <end position="832"/>
    </location>
</feature>
<protein>
    <recommendedName>
        <fullName evidence="5">Beta-xylanase</fullName>
        <ecNumber evidence="5">3.2.1.8</ecNumber>
    </recommendedName>
</protein>
<dbReference type="SUPFAM" id="SSF51445">
    <property type="entry name" value="(Trans)glycosidases"/>
    <property type="match status" value="1"/>
</dbReference>
<keyword evidence="7" id="KW-0812">Transmembrane</keyword>
<keyword evidence="7" id="KW-1133">Transmembrane helix</keyword>
<reference evidence="8 9" key="1">
    <citation type="submission" date="2018-08" db="EMBL/GenBank/DDBJ databases">
        <title>A genome reference for cultivated species of the human gut microbiota.</title>
        <authorList>
            <person name="Zou Y."/>
            <person name="Xue W."/>
            <person name="Luo G."/>
        </authorList>
    </citation>
    <scope>NUCLEOTIDE SEQUENCE [LARGE SCALE GENOMIC DNA]</scope>
    <source>
        <strain evidence="8 9">OF05-12</strain>
    </source>
</reference>
<feature type="transmembrane region" description="Helical" evidence="7">
    <location>
        <begin position="836"/>
        <end position="857"/>
    </location>
</feature>
<comment type="catalytic activity">
    <reaction evidence="5">
        <text>Endohydrolysis of (1-&gt;4)-beta-D-xylosidic linkages in xylans.</text>
        <dbReference type="EC" id="3.2.1.8"/>
    </reaction>
</comment>
<proteinExistence type="inferred from homology"/>
<dbReference type="GO" id="GO:0000272">
    <property type="term" value="P:polysaccharide catabolic process"/>
    <property type="evidence" value="ECO:0007669"/>
    <property type="project" value="UniProtKB-KW"/>
</dbReference>
<dbReference type="Pfam" id="PF00331">
    <property type="entry name" value="Glyco_hydro_10"/>
    <property type="match status" value="1"/>
</dbReference>
<name>A0A395ZKB3_BIFPS</name>
<dbReference type="PRINTS" id="PR00134">
    <property type="entry name" value="GLHYDRLASE10"/>
</dbReference>
<gene>
    <name evidence="8" type="ORF">DXA79_02445</name>
</gene>
<dbReference type="GO" id="GO:0031176">
    <property type="term" value="F:endo-1,4-beta-xylanase activity"/>
    <property type="evidence" value="ECO:0007669"/>
    <property type="project" value="UniProtKB-EC"/>
</dbReference>
<sequence length="860" mass="92161">MRANGFGGRVAAEPNGPIRGLRKEYTIINEESDGYTLFNTTDERGASKRRGIVAALAAVAMLVPLAFAPSATAAEGDYSGGIKGEYNALGIAAGVATEAYSGLNSQERQDTVLANFNQITPENSMKPEGWYDGNHEFAMSDNTRSLLKFASDNNIRIYGHVLVWYSQTPDWFFQADEWCEDTNNTAGVTSCPLADKATMQERQRQHIENVAKAISDEFGPFGSDTNPVVAFDVVNETVNDTDNPDTNGMRNSLWYQTYDGEDYIYDAFENANTYFNEVYADPSDDHPVTLFINDYNTEQSGKRTRYAALLDRMVAEGVPFDGIGHQFHVTLTTATSNLEAALTDMERFNKKQAITELDVTTGTPVTEAKLIEQGQYYYEVNQIIHRHAAQLFSVTVWGLIDGLSWRSGEGAPLLFDDNLEKKPAYIGYIGDSANLPEPLKSMNAFKDDAVGIDSALPGTVAESGASSPWERLSLVEMTPSANGAVSGSFNVYWKDGSLVVYADVADVSAADDDTVTVRVGDAEYTIGRNGVTGGEGVQANVVSSDAGYEVVADIPYTGAEKDIVEMNVIATDSATTETSAWSTNDTGAVTLAEPLSYTEAVKVPADAQAPVVDADPSDPVWAEANEVPVDKVTAATPSPEATATAKTLWSDGKLYVLMEVTDADIDLTNSNPWEKDSVEVYIDRGNTKSGQYTNDIQQIRVSADGAELSFGSGASEDVQKSMVQTAGTIVDGGYVVEMAIDLGTAEAGTFEGVDFQINDAKNGARIGIRNWADPTGAGYQTASHWGVLRLLADSSETETPGGEETPGGGTDKPGDEKPQPSDDADNDDKMPQTGSAVIGVAVVALLLVAAGCGLVIARRR</sequence>
<keyword evidence="2 5" id="KW-0119">Carbohydrate metabolism</keyword>
<dbReference type="InterPro" id="IPR001000">
    <property type="entry name" value="GH10_dom"/>
</dbReference>
<comment type="similarity">
    <text evidence="5">Belongs to the glycosyl hydrolase 10 (cellulase F) family.</text>
</comment>
<dbReference type="Gene3D" id="2.60.40.1190">
    <property type="match status" value="1"/>
</dbReference>
<evidence type="ECO:0000256" key="5">
    <source>
        <dbReference type="RuleBase" id="RU361174"/>
    </source>
</evidence>
<accession>A0A395ZKB3</accession>
<dbReference type="GO" id="GO:0030246">
    <property type="term" value="F:carbohydrate binding"/>
    <property type="evidence" value="ECO:0007669"/>
    <property type="project" value="InterPro"/>
</dbReference>
<dbReference type="InterPro" id="IPR010502">
    <property type="entry name" value="Carb-bd_dom_fam9"/>
</dbReference>
<evidence type="ECO:0000313" key="8">
    <source>
        <dbReference type="EMBL" id="RGP04746.1"/>
    </source>
</evidence>
<organism evidence="8 9">
    <name type="scientific">Bifidobacterium pseudocatenulatum</name>
    <dbReference type="NCBI Taxonomy" id="28026"/>
    <lineage>
        <taxon>Bacteria</taxon>
        <taxon>Bacillati</taxon>
        <taxon>Actinomycetota</taxon>
        <taxon>Actinomycetes</taxon>
        <taxon>Bifidobacteriales</taxon>
        <taxon>Bifidobacteriaceae</taxon>
        <taxon>Bifidobacterium</taxon>
    </lineage>
</organism>
<evidence type="ECO:0000256" key="3">
    <source>
        <dbReference type="ARBA" id="ARBA00023295"/>
    </source>
</evidence>
<dbReference type="PANTHER" id="PTHR31490">
    <property type="entry name" value="GLYCOSYL HYDROLASE"/>
    <property type="match status" value="1"/>
</dbReference>
<evidence type="ECO:0000313" key="9">
    <source>
        <dbReference type="Proteomes" id="UP000261031"/>
    </source>
</evidence>
<dbReference type="InterPro" id="IPR017853">
    <property type="entry name" value="GH"/>
</dbReference>
<dbReference type="Pfam" id="PF06452">
    <property type="entry name" value="CBM9_1"/>
    <property type="match status" value="1"/>
</dbReference>
<keyword evidence="4 5" id="KW-0624">Polysaccharide degradation</keyword>
<dbReference type="EC" id="3.2.1.8" evidence="5"/>
<dbReference type="SMART" id="SM00633">
    <property type="entry name" value="Glyco_10"/>
    <property type="match status" value="1"/>
</dbReference>
<dbReference type="EMBL" id="QSWD01000001">
    <property type="protein sequence ID" value="RGP04746.1"/>
    <property type="molecule type" value="Genomic_DNA"/>
</dbReference>
<dbReference type="InterPro" id="IPR044846">
    <property type="entry name" value="GH10"/>
</dbReference>
<keyword evidence="3 5" id="KW-0326">Glycosidase</keyword>
<evidence type="ECO:0000256" key="6">
    <source>
        <dbReference type="SAM" id="MobiDB-lite"/>
    </source>
</evidence>
<dbReference type="PROSITE" id="PS51760">
    <property type="entry name" value="GH10_2"/>
    <property type="match status" value="1"/>
</dbReference>
<dbReference type="Gene3D" id="3.20.20.80">
    <property type="entry name" value="Glycosidases"/>
    <property type="match status" value="1"/>
</dbReference>
<keyword evidence="1 5" id="KW-0378">Hydrolase</keyword>
<evidence type="ECO:0000256" key="4">
    <source>
        <dbReference type="ARBA" id="ARBA00023326"/>
    </source>
</evidence>
<evidence type="ECO:0000256" key="2">
    <source>
        <dbReference type="ARBA" id="ARBA00023277"/>
    </source>
</evidence>
<dbReference type="SUPFAM" id="SSF49344">
    <property type="entry name" value="CBD9-like"/>
    <property type="match status" value="1"/>
</dbReference>
<dbReference type="PANTHER" id="PTHR31490:SF90">
    <property type="entry name" value="ENDO-1,4-BETA-XYLANASE A"/>
    <property type="match status" value="1"/>
</dbReference>